<gene>
    <name evidence="1" type="ORF">H920_17615</name>
</gene>
<evidence type="ECO:0000313" key="1">
    <source>
        <dbReference type="EMBL" id="KFO21002.1"/>
    </source>
</evidence>
<accession>A0A091CRX2</accession>
<keyword evidence="2" id="KW-1185">Reference proteome</keyword>
<sequence>MKGEGDVVQKVPDVDGNNQRRKGILIQFNKSCGPTGCAVQEQEVELGLALFPEAITTKSRTYILRWSSSSCILAVPCAVIISSPALLVLTKAPTEAAQVTDGSVSFFRLDASDDMRGEQNIFFEMKLHNKKPSVALLRGRPRRPPPVLRTYSSLMVPGVETK</sequence>
<organism evidence="1 2">
    <name type="scientific">Fukomys damarensis</name>
    <name type="common">Damaraland mole rat</name>
    <name type="synonym">Cryptomys damarensis</name>
    <dbReference type="NCBI Taxonomy" id="885580"/>
    <lineage>
        <taxon>Eukaryota</taxon>
        <taxon>Metazoa</taxon>
        <taxon>Chordata</taxon>
        <taxon>Craniata</taxon>
        <taxon>Vertebrata</taxon>
        <taxon>Euteleostomi</taxon>
        <taxon>Mammalia</taxon>
        <taxon>Eutheria</taxon>
        <taxon>Euarchontoglires</taxon>
        <taxon>Glires</taxon>
        <taxon>Rodentia</taxon>
        <taxon>Hystricomorpha</taxon>
        <taxon>Bathyergidae</taxon>
        <taxon>Fukomys</taxon>
    </lineage>
</organism>
<dbReference type="EMBL" id="KN124499">
    <property type="protein sequence ID" value="KFO21002.1"/>
    <property type="molecule type" value="Genomic_DNA"/>
</dbReference>
<reference evidence="1 2" key="1">
    <citation type="submission" date="2013-11" db="EMBL/GenBank/DDBJ databases">
        <title>The Damaraland mole rat (Fukomys damarensis) genome and evolution of African mole rats.</title>
        <authorList>
            <person name="Gladyshev V.N."/>
            <person name="Fang X."/>
        </authorList>
    </citation>
    <scope>NUCLEOTIDE SEQUENCE [LARGE SCALE GENOMIC DNA]</scope>
    <source>
        <tissue evidence="1">Liver</tissue>
    </source>
</reference>
<dbReference type="AlphaFoldDB" id="A0A091CRX2"/>
<protein>
    <submittedName>
        <fullName evidence="1">Uncharacterized protein</fullName>
    </submittedName>
</protein>
<evidence type="ECO:0000313" key="2">
    <source>
        <dbReference type="Proteomes" id="UP000028990"/>
    </source>
</evidence>
<dbReference type="Proteomes" id="UP000028990">
    <property type="component" value="Unassembled WGS sequence"/>
</dbReference>
<proteinExistence type="predicted"/>
<name>A0A091CRX2_FUKDA</name>